<evidence type="ECO:0000256" key="1">
    <source>
        <dbReference type="SAM" id="SignalP"/>
    </source>
</evidence>
<feature type="chain" id="PRO_5044866444" description="Phylloplanin" evidence="1">
    <location>
        <begin position="23"/>
        <end position="178"/>
    </location>
</feature>
<reference evidence="3" key="1">
    <citation type="submission" date="2024-06" db="EMBL/GenBank/DDBJ databases">
        <authorList>
            <person name="Ryan C."/>
        </authorList>
    </citation>
    <scope>NUCLEOTIDE SEQUENCE [LARGE SCALE GENOMIC DNA]</scope>
</reference>
<dbReference type="PANTHER" id="PTHR34458:SF5">
    <property type="entry name" value="POLLEN OLE E 1 ALLERGEN AND EXTENSIN FAMILY PROTEIN"/>
    <property type="match status" value="1"/>
</dbReference>
<protein>
    <recommendedName>
        <fullName evidence="4">Phylloplanin</fullName>
    </recommendedName>
</protein>
<dbReference type="EMBL" id="OZ075123">
    <property type="protein sequence ID" value="CAL4914314.1"/>
    <property type="molecule type" value="Genomic_DNA"/>
</dbReference>
<reference evidence="2 3" key="2">
    <citation type="submission" date="2024-10" db="EMBL/GenBank/DDBJ databases">
        <authorList>
            <person name="Ryan C."/>
        </authorList>
    </citation>
    <scope>NUCLEOTIDE SEQUENCE [LARGE SCALE GENOMIC DNA]</scope>
</reference>
<dbReference type="AlphaFoldDB" id="A0ABC8WSI9"/>
<proteinExistence type="predicted"/>
<feature type="signal peptide" evidence="1">
    <location>
        <begin position="1"/>
        <end position="22"/>
    </location>
</feature>
<evidence type="ECO:0000313" key="3">
    <source>
        <dbReference type="Proteomes" id="UP001497457"/>
    </source>
</evidence>
<keyword evidence="3" id="KW-1185">Reference proteome</keyword>
<keyword evidence="1" id="KW-0732">Signal</keyword>
<dbReference type="Proteomes" id="UP001497457">
    <property type="component" value="Chromosome 13rd"/>
</dbReference>
<dbReference type="InterPro" id="IPR040404">
    <property type="entry name" value="Phylloplanin-like"/>
</dbReference>
<name>A0ABC8WSI9_9POAL</name>
<evidence type="ECO:0000313" key="2">
    <source>
        <dbReference type="EMBL" id="CAL4914314.1"/>
    </source>
</evidence>
<dbReference type="PANTHER" id="PTHR34458">
    <property type="entry name" value="POLLEN OLE E 1 ALLERGEN AND EXTENSIN FAMILY PROTEIN-RELATED"/>
    <property type="match status" value="1"/>
</dbReference>
<organism evidence="2 3">
    <name type="scientific">Urochloa decumbens</name>
    <dbReference type="NCBI Taxonomy" id="240449"/>
    <lineage>
        <taxon>Eukaryota</taxon>
        <taxon>Viridiplantae</taxon>
        <taxon>Streptophyta</taxon>
        <taxon>Embryophyta</taxon>
        <taxon>Tracheophyta</taxon>
        <taxon>Spermatophyta</taxon>
        <taxon>Magnoliopsida</taxon>
        <taxon>Liliopsida</taxon>
        <taxon>Poales</taxon>
        <taxon>Poaceae</taxon>
        <taxon>PACMAD clade</taxon>
        <taxon>Panicoideae</taxon>
        <taxon>Panicodae</taxon>
        <taxon>Paniceae</taxon>
        <taxon>Melinidinae</taxon>
        <taxon>Urochloa</taxon>
    </lineage>
</organism>
<evidence type="ECO:0008006" key="4">
    <source>
        <dbReference type="Google" id="ProtNLM"/>
    </source>
</evidence>
<accession>A0ABC8WSI9</accession>
<gene>
    <name evidence="2" type="ORF">URODEC1_LOCUS16826</name>
</gene>
<sequence length="178" mass="16921">MAPTKSLIALAGLLVAVAVGAGQVPHGAAALGASAQNSSVLVSGIVPCAAGNSINAATAPAFPNAAMQLVCGSKEVAGATADGKGAFLISLVNVPKDLLTAFVSSECKVVVVTPLAACDKSLAAATGTLTAPLKLLGIDTGSGGDLGGLGGLIGLVTGIISGLIGGILNMGTQSFSLV</sequence>